<protein>
    <submittedName>
        <fullName evidence="1">Uncharacterized protein</fullName>
    </submittedName>
</protein>
<proteinExistence type="predicted"/>
<name>A0A3M2JBQ4_9CELL</name>
<comment type="caution">
    <text evidence="1">The sequence shown here is derived from an EMBL/GenBank/DDBJ whole genome shotgun (WGS) entry which is preliminary data.</text>
</comment>
<dbReference type="Proteomes" id="UP000269289">
    <property type="component" value="Unassembled WGS sequence"/>
</dbReference>
<sequence>MAPTPADVATDAVAALTALAREPRGAPTAGGDPTEGCFAAALAQVLAVTAADVGGLGALLRGVTDHRSAGLVRRLVLKAVGGDESALPALRSVPVRVHLDPAALLGDAPDEPAVRARAEAYAAALLAAVRAEALRRGFVVPVVASTEADAVPDPHGVELLRAARRVVPLPAEAAGGAG</sequence>
<gene>
    <name evidence="1" type="ORF">EBM89_12485</name>
</gene>
<dbReference type="AlphaFoldDB" id="A0A3M2JBQ4"/>
<organism evidence="1 2">
    <name type="scientific">Cellulomonas triticagri</name>
    <dbReference type="NCBI Taxonomy" id="2483352"/>
    <lineage>
        <taxon>Bacteria</taxon>
        <taxon>Bacillati</taxon>
        <taxon>Actinomycetota</taxon>
        <taxon>Actinomycetes</taxon>
        <taxon>Micrococcales</taxon>
        <taxon>Cellulomonadaceae</taxon>
        <taxon>Cellulomonas</taxon>
    </lineage>
</organism>
<evidence type="ECO:0000313" key="1">
    <source>
        <dbReference type="EMBL" id="RMI08953.1"/>
    </source>
</evidence>
<dbReference type="EMBL" id="RFFI01000066">
    <property type="protein sequence ID" value="RMI08953.1"/>
    <property type="molecule type" value="Genomic_DNA"/>
</dbReference>
<accession>A0A3M2JBQ4</accession>
<keyword evidence="2" id="KW-1185">Reference proteome</keyword>
<evidence type="ECO:0000313" key="2">
    <source>
        <dbReference type="Proteomes" id="UP000269289"/>
    </source>
</evidence>
<reference evidence="1 2" key="1">
    <citation type="submission" date="2018-10" db="EMBL/GenBank/DDBJ databases">
        <title>Isolation, diversity and antifungal activity of actinobacteria from wheat.</title>
        <authorList>
            <person name="Han C."/>
        </authorList>
    </citation>
    <scope>NUCLEOTIDE SEQUENCE [LARGE SCALE GENOMIC DNA]</scope>
    <source>
        <strain evidence="1 2">NEAU-YY56</strain>
    </source>
</reference>
<dbReference type="RefSeq" id="WP_122149753.1">
    <property type="nucleotide sequence ID" value="NZ_RFFI01000066.1"/>
</dbReference>